<evidence type="ECO:0000313" key="12">
    <source>
        <dbReference type="Proteomes" id="UP000249390"/>
    </source>
</evidence>
<evidence type="ECO:0000256" key="3">
    <source>
        <dbReference type="ARBA" id="ARBA00005227"/>
    </source>
</evidence>
<dbReference type="EMBL" id="NQVE01000129">
    <property type="protein sequence ID" value="RAL45784.1"/>
    <property type="molecule type" value="Genomic_DNA"/>
</dbReference>
<evidence type="ECO:0000256" key="1">
    <source>
        <dbReference type="ARBA" id="ARBA00004337"/>
    </source>
</evidence>
<feature type="transmembrane region" description="Helical" evidence="10">
    <location>
        <begin position="521"/>
        <end position="540"/>
    </location>
</feature>
<feature type="transmembrane region" description="Helical" evidence="10">
    <location>
        <begin position="452"/>
        <end position="472"/>
    </location>
</feature>
<keyword evidence="9 10" id="KW-0472">Membrane</keyword>
<evidence type="ECO:0000256" key="8">
    <source>
        <dbReference type="ARBA" id="ARBA00023034"/>
    </source>
</evidence>
<feature type="chain" id="PRO_5016191260" description="Transmembrane 9 superfamily member" evidence="10">
    <location>
        <begin position="23"/>
        <end position="590"/>
    </location>
</feature>
<evidence type="ECO:0000256" key="2">
    <source>
        <dbReference type="ARBA" id="ARBA00004653"/>
    </source>
</evidence>
<dbReference type="Pfam" id="PF02990">
    <property type="entry name" value="EMP70"/>
    <property type="match status" value="1"/>
</dbReference>
<evidence type="ECO:0000256" key="10">
    <source>
        <dbReference type="RuleBase" id="RU363079"/>
    </source>
</evidence>
<dbReference type="AlphaFoldDB" id="A0A328DJU8"/>
<keyword evidence="12" id="KW-1185">Reference proteome</keyword>
<feature type="transmembrane region" description="Helical" evidence="10">
    <location>
        <begin position="552"/>
        <end position="580"/>
    </location>
</feature>
<dbReference type="PANTHER" id="PTHR10766:SF119">
    <property type="entry name" value="TRANSMEMBRANE 9 SUPERFAMILY MEMBER 5"/>
    <property type="match status" value="1"/>
</dbReference>
<comment type="subcellular location">
    <subcellularLocation>
        <location evidence="1">Endosome membrane</location>
        <topology evidence="1">Multi-pass membrane protein</topology>
    </subcellularLocation>
    <subcellularLocation>
        <location evidence="2">Golgi apparatus membrane</location>
        <topology evidence="2">Multi-pass membrane protein</topology>
    </subcellularLocation>
</comment>
<feature type="transmembrane region" description="Helical" evidence="10">
    <location>
        <begin position="229"/>
        <end position="251"/>
    </location>
</feature>
<evidence type="ECO:0000256" key="7">
    <source>
        <dbReference type="ARBA" id="ARBA00022989"/>
    </source>
</evidence>
<comment type="caution">
    <text evidence="11">The sequence shown here is derived from an EMBL/GenBank/DDBJ whole genome shotgun (WGS) entry which is preliminary data.</text>
</comment>
<proteinExistence type="inferred from homology"/>
<dbReference type="Proteomes" id="UP000249390">
    <property type="component" value="Unassembled WGS sequence"/>
</dbReference>
<comment type="similarity">
    <text evidence="3 10">Belongs to the nonaspanin (TM9SF) (TC 9.A.2) family.</text>
</comment>
<feature type="signal peptide" evidence="10">
    <location>
        <begin position="1"/>
        <end position="22"/>
    </location>
</feature>
<evidence type="ECO:0000256" key="9">
    <source>
        <dbReference type="ARBA" id="ARBA00023136"/>
    </source>
</evidence>
<sequence length="590" mass="67033">MGDILAHRLQAILLTLVGAVLALPNDRRYNVGDEVPFYVNKVGPLNNPSETYEYYDLPFCSPDQVIHKKESIREVLNGDRLTNTLYELKFAVNKSHVFLCRKNLSSDEVAKFRSVVANDFYFQNYYDDLPFWGFIGKVEDRNWTFDGKGPNKYLLFSHVRFDVLYNDNQVLEAHAFSDPNHTVDITDDIEVDVEFSYSVFWKEAPTKLKSRMVRYSKASLLPLLQKVHWFSFINSVVITFLLTGFLVVVLMQRLKNDLRKFSGGDEEEDKEVGWKYLHGDVFRCPPNMPLFCAIIGTGTQLLALICFLFTLSFLGVLYPYNHGALSTSLVVIYTLTSAIAGFSSASFYSKFAETGWERSAILAAIIFLVPFLLQGFLLNLVAMSFRATSAIPFATILVILLIHALVAIPLLILGGGAGYRFRSEFHQAPSSQKKSAREIPSLKWHQKTPCQMFLAGLLPYSAIALELHYLYASMWAHKTLTLPGVLFVMFIILVFLTAVLSVGLTCFQLTAEDHEWWWRSIFRGGSTAAFMFAHSVYFYYKSNMSGFLQTSFFFGYTACLCYGFFLALATVGFLASFVFVRHMYRAVKSE</sequence>
<gene>
    <name evidence="11" type="ORF">DM860_009648</name>
</gene>
<evidence type="ECO:0000256" key="5">
    <source>
        <dbReference type="ARBA" id="ARBA00022729"/>
    </source>
</evidence>
<dbReference type="PANTHER" id="PTHR10766">
    <property type="entry name" value="TRANSMEMBRANE 9 SUPERFAMILY PROTEIN"/>
    <property type="match status" value="1"/>
</dbReference>
<feature type="transmembrane region" description="Helical" evidence="10">
    <location>
        <begin position="484"/>
        <end position="509"/>
    </location>
</feature>
<dbReference type="InterPro" id="IPR004240">
    <property type="entry name" value="EMP70"/>
</dbReference>
<accession>A0A328DJU8</accession>
<dbReference type="GO" id="GO:0010008">
    <property type="term" value="C:endosome membrane"/>
    <property type="evidence" value="ECO:0007669"/>
    <property type="project" value="UniProtKB-SubCell"/>
</dbReference>
<dbReference type="GO" id="GO:0000139">
    <property type="term" value="C:Golgi membrane"/>
    <property type="evidence" value="ECO:0007669"/>
    <property type="project" value="UniProtKB-SubCell"/>
</dbReference>
<organism evidence="11 12">
    <name type="scientific">Cuscuta australis</name>
    <dbReference type="NCBI Taxonomy" id="267555"/>
    <lineage>
        <taxon>Eukaryota</taxon>
        <taxon>Viridiplantae</taxon>
        <taxon>Streptophyta</taxon>
        <taxon>Embryophyta</taxon>
        <taxon>Tracheophyta</taxon>
        <taxon>Spermatophyta</taxon>
        <taxon>Magnoliopsida</taxon>
        <taxon>eudicotyledons</taxon>
        <taxon>Gunneridae</taxon>
        <taxon>Pentapetalae</taxon>
        <taxon>asterids</taxon>
        <taxon>lamiids</taxon>
        <taxon>Solanales</taxon>
        <taxon>Convolvulaceae</taxon>
        <taxon>Cuscuteae</taxon>
        <taxon>Cuscuta</taxon>
        <taxon>Cuscuta subgen. Grammica</taxon>
        <taxon>Cuscuta sect. Cleistogrammica</taxon>
    </lineage>
</organism>
<keyword evidence="8" id="KW-0333">Golgi apparatus</keyword>
<feature type="transmembrane region" description="Helical" evidence="10">
    <location>
        <begin position="290"/>
        <end position="318"/>
    </location>
</feature>
<feature type="transmembrane region" description="Helical" evidence="10">
    <location>
        <begin position="391"/>
        <end position="413"/>
    </location>
</feature>
<evidence type="ECO:0000256" key="4">
    <source>
        <dbReference type="ARBA" id="ARBA00022692"/>
    </source>
</evidence>
<evidence type="ECO:0000313" key="11">
    <source>
        <dbReference type="EMBL" id="RAL45784.1"/>
    </source>
</evidence>
<reference evidence="11 12" key="1">
    <citation type="submission" date="2018-06" db="EMBL/GenBank/DDBJ databases">
        <title>The Genome of Cuscuta australis (Dodder) Provides Insight into the Evolution of Plant Parasitism.</title>
        <authorList>
            <person name="Liu H."/>
        </authorList>
    </citation>
    <scope>NUCLEOTIDE SEQUENCE [LARGE SCALE GENOMIC DNA]</scope>
    <source>
        <strain evidence="12">cv. Yunnan</strain>
        <tissue evidence="11">Vines</tissue>
    </source>
</reference>
<keyword evidence="7 10" id="KW-1133">Transmembrane helix</keyword>
<keyword evidence="4 10" id="KW-0812">Transmembrane</keyword>
<keyword evidence="5 10" id="KW-0732">Signal</keyword>
<keyword evidence="6" id="KW-0967">Endosome</keyword>
<evidence type="ECO:0000256" key="6">
    <source>
        <dbReference type="ARBA" id="ARBA00022753"/>
    </source>
</evidence>
<feature type="transmembrane region" description="Helical" evidence="10">
    <location>
        <begin position="360"/>
        <end position="385"/>
    </location>
</feature>
<protein>
    <recommendedName>
        <fullName evidence="10">Transmembrane 9 superfamily member</fullName>
    </recommendedName>
</protein>
<name>A0A328DJU8_9ASTE</name>
<feature type="transmembrane region" description="Helical" evidence="10">
    <location>
        <begin position="330"/>
        <end position="348"/>
    </location>
</feature>
<dbReference type="GO" id="GO:0072657">
    <property type="term" value="P:protein localization to membrane"/>
    <property type="evidence" value="ECO:0007669"/>
    <property type="project" value="TreeGrafter"/>
</dbReference>